<dbReference type="AlphaFoldDB" id="A0A673AIJ0"/>
<dbReference type="InParanoid" id="A0A673AIJ0"/>
<evidence type="ECO:0000313" key="2">
    <source>
        <dbReference type="Ensembl" id="ENSSORP00005028478.1"/>
    </source>
</evidence>
<organism evidence="2 3">
    <name type="scientific">Sphaeramia orbicularis</name>
    <name type="common">orbiculate cardinalfish</name>
    <dbReference type="NCBI Taxonomy" id="375764"/>
    <lineage>
        <taxon>Eukaryota</taxon>
        <taxon>Metazoa</taxon>
        <taxon>Chordata</taxon>
        <taxon>Craniata</taxon>
        <taxon>Vertebrata</taxon>
        <taxon>Euteleostomi</taxon>
        <taxon>Actinopterygii</taxon>
        <taxon>Neopterygii</taxon>
        <taxon>Teleostei</taxon>
        <taxon>Neoteleostei</taxon>
        <taxon>Acanthomorphata</taxon>
        <taxon>Gobiaria</taxon>
        <taxon>Kurtiformes</taxon>
        <taxon>Apogonoidei</taxon>
        <taxon>Apogonidae</taxon>
        <taxon>Apogoninae</taxon>
        <taxon>Sphaeramia</taxon>
    </lineage>
</organism>
<evidence type="ECO:0000313" key="3">
    <source>
        <dbReference type="Proteomes" id="UP000472271"/>
    </source>
</evidence>
<name>A0A673AIJ0_9TELE</name>
<dbReference type="PANTHER" id="PTHR10424">
    <property type="entry name" value="VIRAL ENVELOPE PROTEIN"/>
    <property type="match status" value="1"/>
</dbReference>
<reference evidence="2" key="1">
    <citation type="submission" date="2019-06" db="EMBL/GenBank/DDBJ databases">
        <authorList>
            <consortium name="Wellcome Sanger Institute Data Sharing"/>
        </authorList>
    </citation>
    <scope>NUCLEOTIDE SEQUENCE [LARGE SCALE GENOMIC DNA]</scope>
</reference>
<keyword evidence="1" id="KW-1133">Transmembrane helix</keyword>
<proteinExistence type="predicted"/>
<evidence type="ECO:0000256" key="1">
    <source>
        <dbReference type="SAM" id="Phobius"/>
    </source>
</evidence>
<dbReference type="PANTHER" id="PTHR10424:SF80">
    <property type="entry name" value="ENVELOPE GLYCOPROTEIN"/>
    <property type="match status" value="1"/>
</dbReference>
<dbReference type="Pfam" id="PF00429">
    <property type="entry name" value="TLV_coat"/>
    <property type="match status" value="1"/>
</dbReference>
<feature type="transmembrane region" description="Helical" evidence="1">
    <location>
        <begin position="499"/>
        <end position="517"/>
    </location>
</feature>
<reference evidence="2" key="2">
    <citation type="submission" date="2025-08" db="UniProtKB">
        <authorList>
            <consortium name="Ensembl"/>
        </authorList>
    </citation>
    <scope>IDENTIFICATION</scope>
</reference>
<dbReference type="InterPro" id="IPR018154">
    <property type="entry name" value="TLV/ENV_coat_polyprotein"/>
</dbReference>
<dbReference type="Gene3D" id="1.10.287.210">
    <property type="match status" value="1"/>
</dbReference>
<keyword evidence="1" id="KW-0472">Membrane</keyword>
<accession>A0A673AIJ0</accession>
<keyword evidence="1" id="KW-0812">Transmembrane</keyword>
<sequence length="613" mass="68794">MQDEFKEERWVSYPFDKSCQGGGKTTLIFRVKCEATACGDDETLKQGIILEEAKKKVEMPILITEVNNVKGDNGRIAKLNQTLYFYDDKTVTADLDLCDILDCSRYGQQAYRSWSVVICATDNRDKRCVDQSMEITSKLSPHRERKRLERLGDHNALKEPALLLRLKVKRRLGENTCEERGSKNCNPISITLISPSYDDSGLYIAKTSLGWGYFLIKVVQESEKIPANTRDTPVCRAKTINETKPIMEETVRQLITDLEFGKLVGHLQKTWCESVIDVSTWNNATRLTKARADVWWYCGGKRILGTLPLDWIGTCTIVSLIFPITYFPTSAKKSPFAFDPNKGFEGSPTYMDSIGVPRGVPTEYKLADQVAAGFESFLCWWCTINKNVDRINYIHYNVQKLTNLTRDAVEGLAEELRANTLMTYQNRLAIDFLLSAQGGVCSMFGEECCTFIPNNTAPDGSVTKALAGLRTMAAELKSHSGIQSPVQEWLDKMLGKWKGLIVSVVMSLATVAGLLALCGCCCIPCIRSLCVRCISSTIEKKDYPAALQMPESTYPYYVYEPVESTDTVEVVGTAPEYARIQEPWFCGTMGPPTPPPEGIYVNQRQEDKYENII</sequence>
<dbReference type="Ensembl" id="ENSSORT00005029289.1">
    <property type="protein sequence ID" value="ENSSORP00005028478.1"/>
    <property type="gene ID" value="ENSSORG00005013632.1"/>
</dbReference>
<keyword evidence="3" id="KW-1185">Reference proteome</keyword>
<reference evidence="2" key="3">
    <citation type="submission" date="2025-09" db="UniProtKB">
        <authorList>
            <consortium name="Ensembl"/>
        </authorList>
    </citation>
    <scope>IDENTIFICATION</scope>
</reference>
<dbReference type="SUPFAM" id="SSF58069">
    <property type="entry name" value="Virus ectodomain"/>
    <property type="match status" value="1"/>
</dbReference>
<protein>
    <submittedName>
        <fullName evidence="2">Uncharacterized protein</fullName>
    </submittedName>
</protein>
<dbReference type="Proteomes" id="UP000472271">
    <property type="component" value="Chromosome 18"/>
</dbReference>